<dbReference type="Gene3D" id="3.30.160.60">
    <property type="entry name" value="Classic Zinc Finger"/>
    <property type="match status" value="4"/>
</dbReference>
<evidence type="ECO:0000256" key="1">
    <source>
        <dbReference type="ARBA" id="ARBA00004123"/>
    </source>
</evidence>
<dbReference type="Proteomes" id="UP000290189">
    <property type="component" value="Unassembled WGS sequence"/>
</dbReference>
<reference evidence="10 12" key="1">
    <citation type="submission" date="2015-02" db="EMBL/GenBank/DDBJ databases">
        <authorList>
            <person name="Chooi Y.-H."/>
        </authorList>
    </citation>
    <scope>NUCLEOTIDE SEQUENCE [LARGE SCALE GENOMIC DNA]</scope>
    <source>
        <strain evidence="10">E3</strain>
    </source>
</reference>
<evidence type="ECO:0000313" key="13">
    <source>
        <dbReference type="Proteomes" id="UP000290189"/>
    </source>
</evidence>
<evidence type="ECO:0000256" key="5">
    <source>
        <dbReference type="ARBA" id="ARBA00022833"/>
    </source>
</evidence>
<keyword evidence="11" id="KW-0496">Mitochondrion</keyword>
<dbReference type="STRING" id="37360.A0A0G4IHM3"/>
<evidence type="ECO:0000256" key="3">
    <source>
        <dbReference type="ARBA" id="ARBA00022737"/>
    </source>
</evidence>
<dbReference type="SMART" id="SM00355">
    <property type="entry name" value="ZnF_C2H2"/>
    <property type="match status" value="4"/>
</dbReference>
<feature type="compositionally biased region" description="Polar residues" evidence="8">
    <location>
        <begin position="248"/>
        <end position="271"/>
    </location>
</feature>
<feature type="region of interest" description="Disordered" evidence="8">
    <location>
        <begin position="235"/>
        <end position="271"/>
    </location>
</feature>
<keyword evidence="2" id="KW-0479">Metal-binding</keyword>
<evidence type="ECO:0000256" key="2">
    <source>
        <dbReference type="ARBA" id="ARBA00022723"/>
    </source>
</evidence>
<dbReference type="Pfam" id="PF00096">
    <property type="entry name" value="zf-C2H2"/>
    <property type="match status" value="3"/>
</dbReference>
<name>A0A0G4IHM3_PLABS</name>
<dbReference type="Pfam" id="PF13912">
    <property type="entry name" value="zf-C2H2_6"/>
    <property type="match status" value="1"/>
</dbReference>
<evidence type="ECO:0000313" key="11">
    <source>
        <dbReference type="EMBL" id="SPQ96913.1"/>
    </source>
</evidence>
<feature type="domain" description="C2H2-type" evidence="9">
    <location>
        <begin position="155"/>
        <end position="182"/>
    </location>
</feature>
<protein>
    <recommendedName>
        <fullName evidence="9">C2H2-type domain-containing protein</fullName>
    </recommendedName>
</protein>
<dbReference type="InterPro" id="IPR013087">
    <property type="entry name" value="Znf_C2H2_type"/>
</dbReference>
<proteinExistence type="predicted"/>
<sequence length="313" mass="33467">MEAVVPMAGSTAALVKKEGRDETGGAQALLTLASTSAAASPDLKPTPTPISPPPIIPGEPQSEPTVAMSGIPCPICHKEFPKLADMKRHKRAHTGERTFNCETCDKAFLKASDLKRHTRIHTGERPYRCVTCGRAFAEGGSLQRHTRMHTGERPYACSVCDKRFVRSYNAKKHMKMHKDCNPEIINLGKPGKMVKRAAAAASAARIGEPAGGPAAQRMMMVNAVTEIIKREAVKRHSIPPIKPDSSPWLYQSVSTPPAGNSPKSARSPIIQSPTGATSAFAAVMSPMSIPAPMVMPVSAELLASGITARILQH</sequence>
<feature type="domain" description="C2H2-type" evidence="9">
    <location>
        <begin position="99"/>
        <end position="126"/>
    </location>
</feature>
<evidence type="ECO:0000256" key="6">
    <source>
        <dbReference type="ARBA" id="ARBA00023242"/>
    </source>
</evidence>
<dbReference type="InterPro" id="IPR036236">
    <property type="entry name" value="Znf_C2H2_sf"/>
</dbReference>
<comment type="subcellular location">
    <subcellularLocation>
        <location evidence="1">Nucleus</location>
    </subcellularLocation>
</comment>
<keyword evidence="3" id="KW-0677">Repeat</keyword>
<feature type="domain" description="C2H2-type" evidence="9">
    <location>
        <begin position="127"/>
        <end position="154"/>
    </location>
</feature>
<feature type="compositionally biased region" description="Low complexity" evidence="8">
    <location>
        <begin position="31"/>
        <end position="40"/>
    </location>
</feature>
<keyword evidence="5" id="KW-0862">Zinc</keyword>
<dbReference type="PANTHER" id="PTHR24394:SF29">
    <property type="entry name" value="MYONEURIN"/>
    <property type="match status" value="1"/>
</dbReference>
<evidence type="ECO:0000256" key="8">
    <source>
        <dbReference type="SAM" id="MobiDB-lite"/>
    </source>
</evidence>
<feature type="compositionally biased region" description="Pro residues" evidence="8">
    <location>
        <begin position="44"/>
        <end position="57"/>
    </location>
</feature>
<evidence type="ECO:0000259" key="9">
    <source>
        <dbReference type="PROSITE" id="PS50157"/>
    </source>
</evidence>
<keyword evidence="12" id="KW-1185">Reference proteome</keyword>
<keyword evidence="6" id="KW-0539">Nucleus</keyword>
<dbReference type="FunFam" id="3.30.160.60:FF:000744">
    <property type="entry name" value="zinc finger E-box-binding homeobox 1"/>
    <property type="match status" value="1"/>
</dbReference>
<dbReference type="FunFam" id="3.30.160.60:FF:000446">
    <property type="entry name" value="Zinc finger protein"/>
    <property type="match status" value="1"/>
</dbReference>
<dbReference type="PANTHER" id="PTHR24394">
    <property type="entry name" value="ZINC FINGER PROTEIN"/>
    <property type="match status" value="1"/>
</dbReference>
<dbReference type="GO" id="GO:0005634">
    <property type="term" value="C:nucleus"/>
    <property type="evidence" value="ECO:0007669"/>
    <property type="project" value="UniProtKB-SubCell"/>
</dbReference>
<evidence type="ECO:0000313" key="12">
    <source>
        <dbReference type="Proteomes" id="UP000039324"/>
    </source>
</evidence>
<dbReference type="Proteomes" id="UP000039324">
    <property type="component" value="Unassembled WGS sequence"/>
</dbReference>
<organism evidence="10 12">
    <name type="scientific">Plasmodiophora brassicae</name>
    <name type="common">Clubroot disease agent</name>
    <dbReference type="NCBI Taxonomy" id="37360"/>
    <lineage>
        <taxon>Eukaryota</taxon>
        <taxon>Sar</taxon>
        <taxon>Rhizaria</taxon>
        <taxon>Endomyxa</taxon>
        <taxon>Phytomyxea</taxon>
        <taxon>Plasmodiophorida</taxon>
        <taxon>Plasmodiophoridae</taxon>
        <taxon>Plasmodiophora</taxon>
    </lineage>
</organism>
<evidence type="ECO:0000256" key="7">
    <source>
        <dbReference type="PROSITE-ProRule" id="PRU00042"/>
    </source>
</evidence>
<keyword evidence="4 7" id="KW-0863">Zinc-finger</keyword>
<evidence type="ECO:0000256" key="4">
    <source>
        <dbReference type="ARBA" id="ARBA00022771"/>
    </source>
</evidence>
<feature type="region of interest" description="Disordered" evidence="8">
    <location>
        <begin position="31"/>
        <end position="64"/>
    </location>
</feature>
<dbReference type="FunFam" id="3.30.160.60:FF:002343">
    <property type="entry name" value="Zinc finger protein 33A"/>
    <property type="match status" value="1"/>
</dbReference>
<dbReference type="EMBL" id="CDSF01000001">
    <property type="protein sequence ID" value="CEO94567.1"/>
    <property type="molecule type" value="Genomic_DNA"/>
</dbReference>
<accession>A0A0G4IHM3</accession>
<feature type="domain" description="C2H2-type" evidence="9">
    <location>
        <begin position="71"/>
        <end position="98"/>
    </location>
</feature>
<evidence type="ECO:0000313" key="10">
    <source>
        <dbReference type="EMBL" id="CEO94567.1"/>
    </source>
</evidence>
<dbReference type="EMBL" id="OVEO01000006">
    <property type="protein sequence ID" value="SPQ96913.1"/>
    <property type="molecule type" value="Genomic_DNA"/>
</dbReference>
<geneLocation type="mitochondrion" evidence="11"/>
<dbReference type="GO" id="GO:0008270">
    <property type="term" value="F:zinc ion binding"/>
    <property type="evidence" value="ECO:0007669"/>
    <property type="project" value="UniProtKB-KW"/>
</dbReference>
<gene>
    <name evidence="10" type="ORF">PBRA_000352</name>
    <name evidence="11" type="ORF">PLBR_LOCUS4128</name>
</gene>
<dbReference type="OrthoDB" id="427030at2759"/>
<dbReference type="SUPFAM" id="SSF57667">
    <property type="entry name" value="beta-beta-alpha zinc fingers"/>
    <property type="match status" value="2"/>
</dbReference>
<reference evidence="11 13" key="2">
    <citation type="submission" date="2018-03" db="EMBL/GenBank/DDBJ databases">
        <authorList>
            <person name="Fogelqvist J."/>
        </authorList>
    </citation>
    <scope>NUCLEOTIDE SEQUENCE [LARGE SCALE GENOMIC DNA]</scope>
</reference>
<dbReference type="PROSITE" id="PS00028">
    <property type="entry name" value="ZINC_FINGER_C2H2_1"/>
    <property type="match status" value="4"/>
</dbReference>
<dbReference type="GO" id="GO:0000981">
    <property type="term" value="F:DNA-binding transcription factor activity, RNA polymerase II-specific"/>
    <property type="evidence" value="ECO:0007669"/>
    <property type="project" value="TreeGrafter"/>
</dbReference>
<dbReference type="PROSITE" id="PS50157">
    <property type="entry name" value="ZINC_FINGER_C2H2_2"/>
    <property type="match status" value="4"/>
</dbReference>
<dbReference type="AlphaFoldDB" id="A0A0G4IHM3"/>